<keyword evidence="3" id="KW-1185">Reference proteome</keyword>
<evidence type="ECO:0000256" key="2">
    <source>
        <dbReference type="PROSITE-ProRule" id="PRU00708"/>
    </source>
</evidence>
<dbReference type="Proteomes" id="UP000228380">
    <property type="component" value="Unplaced"/>
</dbReference>
<gene>
    <name evidence="4" type="primary">LOC103706188</name>
</gene>
<keyword evidence="1" id="KW-0677">Repeat</keyword>
<dbReference type="Pfam" id="PF13041">
    <property type="entry name" value="PPR_2"/>
    <property type="match status" value="3"/>
</dbReference>
<feature type="repeat" description="PPR" evidence="2">
    <location>
        <begin position="166"/>
        <end position="196"/>
    </location>
</feature>
<protein>
    <submittedName>
        <fullName evidence="4">Pentatricopeptide repeat-containing protein At5g48910-like</fullName>
    </submittedName>
</protein>
<evidence type="ECO:0000256" key="1">
    <source>
        <dbReference type="ARBA" id="ARBA00022737"/>
    </source>
</evidence>
<dbReference type="PANTHER" id="PTHR47926:SF436">
    <property type="entry name" value="PENTATRICOPEPTIDE REPEAT-CONTAINING PROTEIN ELI1, CHLOROPLASTIC-LIKE ISOFORM X2"/>
    <property type="match status" value="1"/>
</dbReference>
<dbReference type="GeneID" id="103706188"/>
<sequence length="523" mass="58618">MSVSRSILLPPSPLQSRCTTIKNSSDLHAQTLNHGLHPPPFLTSKPPPSPFPNLFDQTPLPSSFHYNTLIRAHTQSHLPEAALHLFQKMLSDCRTPPDKFTFPLILKACAQLSALDEGEQIHCMILKSQSVPSDDVYVATSLVRMYAQCRRMDKAQRLFDGMPNRNVVAWNTMIDGFVKYSDMNSARRIFDEMPERNVVSWNSLMGGYVRNELPHEALKIFVELQISGVMPDESTMVSVVSAISDLGLLCMGRRVHGYIIRQKFSLLGALGTALIKMYAECGVIDAAYQVFVNISEKNVGHWTSMIGGFAAHGLVETALELFSEMLRLGVEPNHVTFIGVLCACSHGGLVNKGIEYFNLMRSWGIRPTVQHYGCLVDLLGRSGLLEEALDLVGNIPMESGLVIWGTLLAACRKHGNVEIAEIVSRKLIEVEPEYGSCYVLLSHLYACMGRWEDFRRIRKMMEEKGVVKVPGFSWIEIDSGVQIFVAGDRFHVRSREIYRMLDELKLNLRWAGYEPVTCARPAD</sequence>
<proteinExistence type="predicted"/>
<dbReference type="Pfam" id="PF20431">
    <property type="entry name" value="E_motif"/>
    <property type="match status" value="1"/>
</dbReference>
<organism evidence="3 4">
    <name type="scientific">Phoenix dactylifera</name>
    <name type="common">Date palm</name>
    <dbReference type="NCBI Taxonomy" id="42345"/>
    <lineage>
        <taxon>Eukaryota</taxon>
        <taxon>Viridiplantae</taxon>
        <taxon>Streptophyta</taxon>
        <taxon>Embryophyta</taxon>
        <taxon>Tracheophyta</taxon>
        <taxon>Spermatophyta</taxon>
        <taxon>Magnoliopsida</taxon>
        <taxon>Liliopsida</taxon>
        <taxon>Arecaceae</taxon>
        <taxon>Coryphoideae</taxon>
        <taxon>Phoeniceae</taxon>
        <taxon>Phoenix</taxon>
    </lineage>
</organism>
<dbReference type="InterPro" id="IPR002885">
    <property type="entry name" value="PPR_rpt"/>
</dbReference>
<dbReference type="PANTHER" id="PTHR47926">
    <property type="entry name" value="PENTATRICOPEPTIDE REPEAT-CONTAINING PROTEIN"/>
    <property type="match status" value="1"/>
</dbReference>
<dbReference type="GO" id="GO:0016556">
    <property type="term" value="P:mRNA modification"/>
    <property type="evidence" value="ECO:0007669"/>
    <property type="project" value="UniProtKB-ARBA"/>
</dbReference>
<feature type="repeat" description="PPR" evidence="2">
    <location>
        <begin position="298"/>
        <end position="332"/>
    </location>
</feature>
<dbReference type="KEGG" id="pda:103706188"/>
<dbReference type="AlphaFoldDB" id="A0A8B7BZ98"/>
<evidence type="ECO:0000313" key="3">
    <source>
        <dbReference type="Proteomes" id="UP000228380"/>
    </source>
</evidence>
<dbReference type="GO" id="GO:0003723">
    <property type="term" value="F:RNA binding"/>
    <property type="evidence" value="ECO:0007669"/>
    <property type="project" value="InterPro"/>
</dbReference>
<dbReference type="GO" id="GO:0005737">
    <property type="term" value="C:cytoplasm"/>
    <property type="evidence" value="ECO:0007669"/>
    <property type="project" value="UniProtKB-ARBA"/>
</dbReference>
<dbReference type="InterPro" id="IPR046960">
    <property type="entry name" value="PPR_At4g14850-like_plant"/>
</dbReference>
<feature type="repeat" description="PPR" evidence="2">
    <location>
        <begin position="62"/>
        <end position="96"/>
    </location>
</feature>
<dbReference type="Gene3D" id="1.25.40.10">
    <property type="entry name" value="Tetratricopeptide repeat domain"/>
    <property type="match status" value="4"/>
</dbReference>
<dbReference type="FunFam" id="1.25.40.10:FF:000348">
    <property type="entry name" value="Pentatricopeptide repeat-containing protein chloroplastic"/>
    <property type="match status" value="1"/>
</dbReference>
<reference evidence="4" key="1">
    <citation type="submission" date="2025-08" db="UniProtKB">
        <authorList>
            <consortium name="RefSeq"/>
        </authorList>
    </citation>
    <scope>IDENTIFICATION</scope>
    <source>
        <tissue evidence="4">Young leaves</tissue>
    </source>
</reference>
<dbReference type="PROSITE" id="PS51375">
    <property type="entry name" value="PPR"/>
    <property type="match status" value="6"/>
</dbReference>
<accession>A0A8B7BZ98</accession>
<dbReference type="Pfam" id="PF01535">
    <property type="entry name" value="PPR"/>
    <property type="match status" value="2"/>
</dbReference>
<dbReference type="InterPro" id="IPR011990">
    <property type="entry name" value="TPR-like_helical_dom_sf"/>
</dbReference>
<evidence type="ECO:0000313" key="4">
    <source>
        <dbReference type="RefSeq" id="XP_008788449.2"/>
    </source>
</evidence>
<feature type="repeat" description="PPR" evidence="2">
    <location>
        <begin position="135"/>
        <end position="165"/>
    </location>
</feature>
<feature type="repeat" description="PPR" evidence="2">
    <location>
        <begin position="197"/>
        <end position="231"/>
    </location>
</feature>
<dbReference type="NCBIfam" id="TIGR00756">
    <property type="entry name" value="PPR"/>
    <property type="match status" value="5"/>
</dbReference>
<dbReference type="InterPro" id="IPR046848">
    <property type="entry name" value="E_motif"/>
</dbReference>
<dbReference type="FunFam" id="1.25.40.10:FF:000277">
    <property type="entry name" value="Pentatricopeptide repeat-containing protein, mitochondrial"/>
    <property type="match status" value="1"/>
</dbReference>
<feature type="repeat" description="PPR" evidence="2">
    <location>
        <begin position="333"/>
        <end position="367"/>
    </location>
</feature>
<name>A0A8B7BZ98_PHODC</name>
<dbReference type="RefSeq" id="XP_008788449.2">
    <property type="nucleotide sequence ID" value="XM_008790227.3"/>
</dbReference>
<dbReference type="OrthoDB" id="597215at2759"/>